<dbReference type="Pfam" id="PF00293">
    <property type="entry name" value="NUDIX"/>
    <property type="match status" value="1"/>
</dbReference>
<feature type="compositionally biased region" description="Basic and acidic residues" evidence="1">
    <location>
        <begin position="7"/>
        <end position="21"/>
    </location>
</feature>
<dbReference type="Proteomes" id="UP001551011">
    <property type="component" value="Unassembled WGS sequence"/>
</dbReference>
<comment type="caution">
    <text evidence="3">The sequence shown here is derived from an EMBL/GenBank/DDBJ whole genome shotgun (WGS) entry which is preliminary data.</text>
</comment>
<sequence>MTWNLRTGREAPRPVAHDDQPSRTELQVIGVHLYLEDEEGRVLLGLRHPDSAYAGRTWHFLAGHCEREPAVGCLVREAHEEAGLVIDPSDAQYAHAVHLLDGPGAPPRMQLVFRVRRWQGTPEVREPDKCLAWQWWWPERLPEPIVPYTRAAIDGIRAGRPYTELGW</sequence>
<dbReference type="Gene3D" id="3.90.79.10">
    <property type="entry name" value="Nucleoside Triphosphate Pyrophosphohydrolase"/>
    <property type="match status" value="1"/>
</dbReference>
<dbReference type="SUPFAM" id="SSF55811">
    <property type="entry name" value="Nudix"/>
    <property type="match status" value="1"/>
</dbReference>
<evidence type="ECO:0000313" key="3">
    <source>
        <dbReference type="EMBL" id="MEU5708256.1"/>
    </source>
</evidence>
<dbReference type="RefSeq" id="WP_234337786.1">
    <property type="nucleotide sequence ID" value="NZ_JBEXDP010000045.1"/>
</dbReference>
<evidence type="ECO:0000313" key="4">
    <source>
        <dbReference type="Proteomes" id="UP001551011"/>
    </source>
</evidence>
<dbReference type="InterPro" id="IPR015797">
    <property type="entry name" value="NUDIX_hydrolase-like_dom_sf"/>
</dbReference>
<feature type="domain" description="Nudix hydrolase" evidence="2">
    <location>
        <begin position="26"/>
        <end position="158"/>
    </location>
</feature>
<organism evidence="3 4">
    <name type="scientific">Streptomyces flaveolus</name>
    <dbReference type="NCBI Taxonomy" id="67297"/>
    <lineage>
        <taxon>Bacteria</taxon>
        <taxon>Bacillati</taxon>
        <taxon>Actinomycetota</taxon>
        <taxon>Actinomycetes</taxon>
        <taxon>Kitasatosporales</taxon>
        <taxon>Streptomycetaceae</taxon>
        <taxon>Streptomyces</taxon>
    </lineage>
</organism>
<keyword evidence="4" id="KW-1185">Reference proteome</keyword>
<reference evidence="3 4" key="1">
    <citation type="submission" date="2024-06" db="EMBL/GenBank/DDBJ databases">
        <title>The Natural Products Discovery Center: Release of the First 8490 Sequenced Strains for Exploring Actinobacteria Biosynthetic Diversity.</title>
        <authorList>
            <person name="Kalkreuter E."/>
            <person name="Kautsar S.A."/>
            <person name="Yang D."/>
            <person name="Bader C.D."/>
            <person name="Teijaro C.N."/>
            <person name="Fluegel L."/>
            <person name="Davis C.M."/>
            <person name="Simpson J.R."/>
            <person name="Lauterbach L."/>
            <person name="Steele A.D."/>
            <person name="Gui C."/>
            <person name="Meng S."/>
            <person name="Li G."/>
            <person name="Viehrig K."/>
            <person name="Ye F."/>
            <person name="Su P."/>
            <person name="Kiefer A.F."/>
            <person name="Nichols A."/>
            <person name="Cepeda A.J."/>
            <person name="Yan W."/>
            <person name="Fan B."/>
            <person name="Jiang Y."/>
            <person name="Adhikari A."/>
            <person name="Zheng C.-J."/>
            <person name="Schuster L."/>
            <person name="Cowan T.M."/>
            <person name="Smanski M.J."/>
            <person name="Chevrette M.G."/>
            <person name="De Carvalho L.P.S."/>
            <person name="Shen B."/>
        </authorList>
    </citation>
    <scope>NUCLEOTIDE SEQUENCE [LARGE SCALE GENOMIC DNA]</scope>
    <source>
        <strain evidence="3 4">NPDC020594</strain>
    </source>
</reference>
<dbReference type="CDD" id="cd04683">
    <property type="entry name" value="NUDIX_Hydrolase"/>
    <property type="match status" value="1"/>
</dbReference>
<dbReference type="InterPro" id="IPR000086">
    <property type="entry name" value="NUDIX_hydrolase_dom"/>
</dbReference>
<evidence type="ECO:0000256" key="1">
    <source>
        <dbReference type="SAM" id="MobiDB-lite"/>
    </source>
</evidence>
<gene>
    <name evidence="3" type="ORF">AB0H04_15465</name>
</gene>
<name>A0ABV3A8J1_9ACTN</name>
<dbReference type="EMBL" id="JBFAEG010000009">
    <property type="protein sequence ID" value="MEU5708256.1"/>
    <property type="molecule type" value="Genomic_DNA"/>
</dbReference>
<accession>A0ABV3A8J1</accession>
<evidence type="ECO:0000259" key="2">
    <source>
        <dbReference type="PROSITE" id="PS51462"/>
    </source>
</evidence>
<protein>
    <submittedName>
        <fullName evidence="3">NUDIX domain-containing protein</fullName>
    </submittedName>
</protein>
<dbReference type="PROSITE" id="PS51462">
    <property type="entry name" value="NUDIX"/>
    <property type="match status" value="1"/>
</dbReference>
<proteinExistence type="predicted"/>
<feature type="region of interest" description="Disordered" evidence="1">
    <location>
        <begin position="1"/>
        <end position="21"/>
    </location>
</feature>